<comment type="caution">
    <text evidence="3">The sequence shown here is derived from an EMBL/GenBank/DDBJ whole genome shotgun (WGS) entry which is preliminary data.</text>
</comment>
<dbReference type="NCBIfam" id="TIGR00252">
    <property type="entry name" value="YraN family protein"/>
    <property type="match status" value="1"/>
</dbReference>
<dbReference type="Pfam" id="PF02021">
    <property type="entry name" value="UPF0102"/>
    <property type="match status" value="1"/>
</dbReference>
<dbReference type="Proteomes" id="UP001596223">
    <property type="component" value="Unassembled WGS sequence"/>
</dbReference>
<protein>
    <recommendedName>
        <fullName evidence="2">UPF0102 protein ACFP3H_17305</fullName>
    </recommendedName>
</protein>
<reference evidence="4" key="1">
    <citation type="journal article" date="2019" name="Int. J. Syst. Evol. Microbiol.">
        <title>The Global Catalogue of Microorganisms (GCM) 10K type strain sequencing project: providing services to taxonomists for standard genome sequencing and annotation.</title>
        <authorList>
            <consortium name="The Broad Institute Genomics Platform"/>
            <consortium name="The Broad Institute Genome Sequencing Center for Infectious Disease"/>
            <person name="Wu L."/>
            <person name="Ma J."/>
        </authorList>
    </citation>
    <scope>NUCLEOTIDE SEQUENCE [LARGE SCALE GENOMIC DNA]</scope>
    <source>
        <strain evidence="4">CCUG 36956</strain>
    </source>
</reference>
<dbReference type="PANTHER" id="PTHR34039">
    <property type="entry name" value="UPF0102 PROTEIN YRAN"/>
    <property type="match status" value="1"/>
</dbReference>
<dbReference type="InterPro" id="IPR011856">
    <property type="entry name" value="tRNA_endonuc-like_dom_sf"/>
</dbReference>
<evidence type="ECO:0000313" key="4">
    <source>
        <dbReference type="Proteomes" id="UP001596223"/>
    </source>
</evidence>
<dbReference type="PANTHER" id="PTHR34039:SF1">
    <property type="entry name" value="UPF0102 PROTEIN YRAN"/>
    <property type="match status" value="1"/>
</dbReference>
<keyword evidence="4" id="KW-1185">Reference proteome</keyword>
<dbReference type="NCBIfam" id="NF009154">
    <property type="entry name" value="PRK12497.3-3"/>
    <property type="match status" value="1"/>
</dbReference>
<dbReference type="HAMAP" id="MF_00048">
    <property type="entry name" value="UPF0102"/>
    <property type="match status" value="1"/>
</dbReference>
<dbReference type="InterPro" id="IPR011335">
    <property type="entry name" value="Restrct_endonuc-II-like"/>
</dbReference>
<comment type="similarity">
    <text evidence="1 2">Belongs to the UPF0102 family.</text>
</comment>
<dbReference type="NCBIfam" id="NF009150">
    <property type="entry name" value="PRK12497.1-3"/>
    <property type="match status" value="1"/>
</dbReference>
<dbReference type="CDD" id="cd20736">
    <property type="entry name" value="PoNe_Nuclease"/>
    <property type="match status" value="1"/>
</dbReference>
<evidence type="ECO:0000256" key="2">
    <source>
        <dbReference type="HAMAP-Rule" id="MF_00048"/>
    </source>
</evidence>
<accession>A0ABW1JV56</accession>
<evidence type="ECO:0000256" key="1">
    <source>
        <dbReference type="ARBA" id="ARBA00006738"/>
    </source>
</evidence>
<dbReference type="Gene3D" id="3.40.1350.10">
    <property type="match status" value="1"/>
</dbReference>
<dbReference type="EMBL" id="JBHSQN010000011">
    <property type="protein sequence ID" value="MFC6012817.1"/>
    <property type="molecule type" value="Genomic_DNA"/>
</dbReference>
<gene>
    <name evidence="3" type="ORF">ACFP3H_17305</name>
</gene>
<sequence>MAHKQELGAYGETLAAQYLRENGMRIVARNWRCRYGELDLIAQDPSVIAFVEVKTRSGLGFGTPAEAVTFSKQQRIRRLALLWLAEQDGPWRRIRFDVVSVLVPRGRGPIIDHLTAAF</sequence>
<organism evidence="3 4">
    <name type="scientific">Nocardia lasii</name>
    <dbReference type="NCBI Taxonomy" id="1616107"/>
    <lineage>
        <taxon>Bacteria</taxon>
        <taxon>Bacillati</taxon>
        <taxon>Actinomycetota</taxon>
        <taxon>Actinomycetes</taxon>
        <taxon>Mycobacteriales</taxon>
        <taxon>Nocardiaceae</taxon>
        <taxon>Nocardia</taxon>
    </lineage>
</organism>
<proteinExistence type="inferred from homology"/>
<dbReference type="SUPFAM" id="SSF52980">
    <property type="entry name" value="Restriction endonuclease-like"/>
    <property type="match status" value="1"/>
</dbReference>
<name>A0ABW1JV56_9NOCA</name>
<dbReference type="InterPro" id="IPR003509">
    <property type="entry name" value="UPF0102_YraN-like"/>
</dbReference>
<evidence type="ECO:0000313" key="3">
    <source>
        <dbReference type="EMBL" id="MFC6012817.1"/>
    </source>
</evidence>
<dbReference type="RefSeq" id="WP_378607050.1">
    <property type="nucleotide sequence ID" value="NZ_JBHSQN010000011.1"/>
</dbReference>